<reference evidence="1 2" key="1">
    <citation type="submission" date="2016-10" db="EMBL/GenBank/DDBJ databases">
        <authorList>
            <person name="de Groot N.N."/>
        </authorList>
    </citation>
    <scope>NUCLEOTIDE SEQUENCE [LARGE SCALE GENOMIC DNA]</scope>
    <source>
        <strain evidence="1 2">DSM 21228</strain>
    </source>
</reference>
<gene>
    <name evidence="1" type="ORF">SAMN05660964_02714</name>
</gene>
<accession>A0A1H4EUJ5</accession>
<evidence type="ECO:0000313" key="1">
    <source>
        <dbReference type="EMBL" id="SEA88665.1"/>
    </source>
</evidence>
<evidence type="ECO:0000313" key="2">
    <source>
        <dbReference type="Proteomes" id="UP000199397"/>
    </source>
</evidence>
<dbReference type="AlphaFoldDB" id="A0A1H4EUJ5"/>
<organism evidence="1 2">
    <name type="scientific">Thiothrix caldifontis</name>
    <dbReference type="NCBI Taxonomy" id="525918"/>
    <lineage>
        <taxon>Bacteria</taxon>
        <taxon>Pseudomonadati</taxon>
        <taxon>Pseudomonadota</taxon>
        <taxon>Gammaproteobacteria</taxon>
        <taxon>Thiotrichales</taxon>
        <taxon>Thiotrichaceae</taxon>
        <taxon>Thiothrix</taxon>
    </lineage>
</organism>
<dbReference type="Proteomes" id="UP000199397">
    <property type="component" value="Unassembled WGS sequence"/>
</dbReference>
<protein>
    <submittedName>
        <fullName evidence="1">Uncharacterized protein</fullName>
    </submittedName>
</protein>
<sequence length="63" mass="7617">MSTKQELISEMIEMQAKFTAYEQSGEFSAEEYYVGEWKSYRERYQELANEVREMASKEANFWK</sequence>
<proteinExistence type="predicted"/>
<name>A0A1H4EUJ5_9GAMM</name>
<keyword evidence="2" id="KW-1185">Reference proteome</keyword>
<dbReference type="RefSeq" id="WP_093069477.1">
    <property type="nucleotide sequence ID" value="NZ_FNQP01000017.1"/>
</dbReference>
<dbReference type="OrthoDB" id="5785228at2"/>
<dbReference type="EMBL" id="FNQP01000017">
    <property type="protein sequence ID" value="SEA88665.1"/>
    <property type="molecule type" value="Genomic_DNA"/>
</dbReference>